<organism evidence="4 5">
    <name type="scientific">Nostoc sphaeroides CCNUC1</name>
    <dbReference type="NCBI Taxonomy" id="2653204"/>
    <lineage>
        <taxon>Bacteria</taxon>
        <taxon>Bacillati</taxon>
        <taxon>Cyanobacteriota</taxon>
        <taxon>Cyanophyceae</taxon>
        <taxon>Nostocales</taxon>
        <taxon>Nostocaceae</taxon>
        <taxon>Nostoc</taxon>
    </lineage>
</organism>
<dbReference type="Gene3D" id="1.10.530.10">
    <property type="match status" value="1"/>
</dbReference>
<dbReference type="InterPro" id="IPR019734">
    <property type="entry name" value="TPR_rpt"/>
</dbReference>
<dbReference type="SUPFAM" id="SSF48435">
    <property type="entry name" value="Bacterial muramidases"/>
    <property type="match status" value="1"/>
</dbReference>
<dbReference type="PROSITE" id="PS00922">
    <property type="entry name" value="TRANSGLYCOSYLASE"/>
    <property type="match status" value="1"/>
</dbReference>
<dbReference type="InterPro" id="IPR008939">
    <property type="entry name" value="Lytic_TGlycosylase_superhlx_U"/>
</dbReference>
<feature type="domain" description="Transglycosylase SLT" evidence="3">
    <location>
        <begin position="568"/>
        <end position="677"/>
    </location>
</feature>
<dbReference type="GO" id="GO:0000270">
    <property type="term" value="P:peptidoglycan metabolic process"/>
    <property type="evidence" value="ECO:0007669"/>
    <property type="project" value="InterPro"/>
</dbReference>
<accession>A0A5P8W1I8</accession>
<dbReference type="Proteomes" id="UP000326678">
    <property type="component" value="Chromosome Gxm1"/>
</dbReference>
<name>A0A5P8W1I8_9NOSO</name>
<dbReference type="PANTHER" id="PTHR37423:SF5">
    <property type="entry name" value="SOLUBLE LYTIC MUREIN TRANSGLYCOSYLASE"/>
    <property type="match status" value="1"/>
</dbReference>
<evidence type="ECO:0000256" key="2">
    <source>
        <dbReference type="ARBA" id="ARBA00022729"/>
    </source>
</evidence>
<dbReference type="InterPro" id="IPR023346">
    <property type="entry name" value="Lysozyme-like_dom_sf"/>
</dbReference>
<keyword evidence="2" id="KW-0732">Signal</keyword>
<keyword evidence="5" id="KW-1185">Reference proteome</keyword>
<dbReference type="Pfam" id="PF13174">
    <property type="entry name" value="TPR_6"/>
    <property type="match status" value="1"/>
</dbReference>
<dbReference type="SUPFAM" id="SSF53955">
    <property type="entry name" value="Lysozyme-like"/>
    <property type="match status" value="1"/>
</dbReference>
<dbReference type="Gene3D" id="1.25.40.10">
    <property type="entry name" value="Tetratricopeptide repeat domain"/>
    <property type="match status" value="2"/>
</dbReference>
<dbReference type="GO" id="GO:0008933">
    <property type="term" value="F:peptidoglycan lytic transglycosylase activity"/>
    <property type="evidence" value="ECO:0007669"/>
    <property type="project" value="InterPro"/>
</dbReference>
<evidence type="ECO:0000256" key="1">
    <source>
        <dbReference type="ARBA" id="ARBA00007734"/>
    </source>
</evidence>
<gene>
    <name evidence="4" type="ORF">GXM_04044</name>
</gene>
<dbReference type="InterPro" id="IPR011990">
    <property type="entry name" value="TPR-like_helical_dom_sf"/>
</dbReference>
<dbReference type="CDD" id="cd13401">
    <property type="entry name" value="Slt70-like"/>
    <property type="match status" value="1"/>
</dbReference>
<evidence type="ECO:0000313" key="4">
    <source>
        <dbReference type="EMBL" id="QFS46563.1"/>
    </source>
</evidence>
<dbReference type="Pfam" id="PF01464">
    <property type="entry name" value="SLT"/>
    <property type="match status" value="1"/>
</dbReference>
<dbReference type="EMBL" id="CP045226">
    <property type="protein sequence ID" value="QFS46563.1"/>
    <property type="molecule type" value="Genomic_DNA"/>
</dbReference>
<dbReference type="RefSeq" id="WP_152589472.1">
    <property type="nucleotide sequence ID" value="NZ_CP045226.1"/>
</dbReference>
<dbReference type="GO" id="GO:0016020">
    <property type="term" value="C:membrane"/>
    <property type="evidence" value="ECO:0007669"/>
    <property type="project" value="InterPro"/>
</dbReference>
<reference evidence="4 5" key="1">
    <citation type="submission" date="2019-10" db="EMBL/GenBank/DDBJ databases">
        <title>Genomic and transcriptomic insights into the perfect genentic adaptation of a filamentous nitrogen-fixing cyanobacterium to rice fields.</title>
        <authorList>
            <person name="Chen Z."/>
        </authorList>
    </citation>
    <scope>NUCLEOTIDE SEQUENCE [LARGE SCALE GENOMIC DNA]</scope>
    <source>
        <strain evidence="4">CCNUC1</strain>
    </source>
</reference>
<evidence type="ECO:0000313" key="5">
    <source>
        <dbReference type="Proteomes" id="UP000326678"/>
    </source>
</evidence>
<proteinExistence type="inferred from homology"/>
<dbReference type="SMR" id="A0A5P8W1I8"/>
<dbReference type="PANTHER" id="PTHR37423">
    <property type="entry name" value="SOLUBLE LYTIC MUREIN TRANSGLYCOSYLASE-RELATED"/>
    <property type="match status" value="1"/>
</dbReference>
<sequence>MLKKLQKKQISIIAGAALFAFLAGAMVSAPQIGKSLGKWLKLSQNQTEQTSEGSIAQSAVFPLVSQSLPERAAKLAEIAGQSRSPDRNRARYLLASDYVERTQAQKALVLLDGLDKDYPILAPYILLKQAQAQAILGEDGKASDLRQSVLKLYPKEAATVKALYLIAQPKQQEIAIAQFPSNPLTWEIIRKRLQENPNQPQLQLILAKYAYDQPGIVGVLDQLVKQPTLKPEDWELIGTSYWENSQFLKAANAYLKAPKTSRNLYRTARGLQVGGKDKEKAIATYKQLVQQFPNNEEAGTALLRLAETAKTGKDGLPYLEQVISKFPKQASIALVQKAKTLQALNNQKSASQTWQLLIGKYANSDEAAEYRWKIAQGKANAKDYVGAWQWAEPIVTNNPNSILAPRAGFWVGKWAASLGKQQESRTAYEYVISQFPYSYYAWRAATMLGLNVGNFDNVRVMNPEVITPQRPVPPAGSETFKELYLLGQDRDAWLQWQTEFQNKIQPTVAEQFTEGLIRLARGENLIGIDKISKLEDRETPAEIAQYQALSKQISYWQARYPFPYLREIEKWSIERKLNPLLVTALMRQESRFEPKIKSVADATGLMQVLPSTAKWIAPQIKVDFKTISLENPNDNIMLGTWYLGHTHDQYNNNSMLAIASYNAGPGNVSKWLQTLTTPDPDEFVEQIPFDETKNYVRQVFGNYWNYLRLYNPEISGIVAKYSTTHPKLPAQ</sequence>
<dbReference type="GO" id="GO:0004553">
    <property type="term" value="F:hydrolase activity, hydrolyzing O-glycosyl compounds"/>
    <property type="evidence" value="ECO:0007669"/>
    <property type="project" value="InterPro"/>
</dbReference>
<comment type="similarity">
    <text evidence="1">Belongs to the transglycosylase Slt family.</text>
</comment>
<dbReference type="GO" id="GO:0042597">
    <property type="term" value="C:periplasmic space"/>
    <property type="evidence" value="ECO:0007669"/>
    <property type="project" value="InterPro"/>
</dbReference>
<dbReference type="InterPro" id="IPR008258">
    <property type="entry name" value="Transglycosylase_SLT_dom_1"/>
</dbReference>
<evidence type="ECO:0000259" key="3">
    <source>
        <dbReference type="Pfam" id="PF01464"/>
    </source>
</evidence>
<protein>
    <submittedName>
        <fullName evidence="4">Slt, soluble lytic murein transglycosylase</fullName>
    </submittedName>
</protein>
<dbReference type="KEGG" id="nsh:GXM_04044"/>
<dbReference type="InterPro" id="IPR000189">
    <property type="entry name" value="Transglyc_AS"/>
</dbReference>
<dbReference type="AlphaFoldDB" id="A0A5P8W1I8"/>